<dbReference type="EMBL" id="GDJX01024877">
    <property type="protein sequence ID" value="JAT43059.1"/>
    <property type="molecule type" value="Transcribed_RNA"/>
</dbReference>
<accession>A0A1D1XKY8</accession>
<evidence type="ECO:0000256" key="1">
    <source>
        <dbReference type="ARBA" id="ARBA00022723"/>
    </source>
</evidence>
<dbReference type="Pfam" id="PF18044">
    <property type="entry name" value="zf-CCCH_4"/>
    <property type="match status" value="1"/>
</dbReference>
<feature type="domain" description="C3H1-type" evidence="7">
    <location>
        <begin position="124"/>
        <end position="152"/>
    </location>
</feature>
<evidence type="ECO:0000256" key="4">
    <source>
        <dbReference type="ARBA" id="ARBA00023125"/>
    </source>
</evidence>
<dbReference type="SUPFAM" id="SSF90229">
    <property type="entry name" value="CCCH zinc finger"/>
    <property type="match status" value="4"/>
</dbReference>
<dbReference type="GO" id="GO:0003677">
    <property type="term" value="F:DNA binding"/>
    <property type="evidence" value="ECO:0007669"/>
    <property type="project" value="UniProtKB-KW"/>
</dbReference>
<sequence length="357" mass="40279">GQDDSRGLLLIISSISILCIPSVSAVDQITRLPFSCMFCIFYLSWVFCDGWIIFFMQVKPTDAPEKSQVKEKERDEQSRSVGHIQCKYYLTPEGCKYGSNCRYRHGKERPEAGMELNILGLPMRQGEKECPFYMRTGSCKYGTNCRFHHPNPSTVGEPVPVSGYHDDGSSQHASVVPSAPSTAWSFQNCSNQSVSFVDTLPSHVPALLLPHQLHQNPEWNGYQAPPSSLYPLEGNQKYPSVQTMYKPTTNVNGHSGQCQMQTEEYPQRPGQPECQFYMENGSCRYKSSCRYHHPKDRLARPQGCLLSPMGLPLRPDQPVCTYYSRYGICKFGPNCRFNHPMDRGSSKVHPQTASVIP</sequence>
<evidence type="ECO:0000256" key="6">
    <source>
        <dbReference type="SAM" id="Phobius"/>
    </source>
</evidence>
<protein>
    <submittedName>
        <fullName evidence="8">Zinc finger CCCH domain-containing protein 65</fullName>
    </submittedName>
</protein>
<feature type="zinc finger region" description="C3H1-type" evidence="5">
    <location>
        <begin position="314"/>
        <end position="342"/>
    </location>
</feature>
<keyword evidence="6" id="KW-1133">Transmembrane helix</keyword>
<evidence type="ECO:0000259" key="7">
    <source>
        <dbReference type="PROSITE" id="PS50103"/>
    </source>
</evidence>
<keyword evidence="4" id="KW-0238">DNA-binding</keyword>
<evidence type="ECO:0000256" key="2">
    <source>
        <dbReference type="ARBA" id="ARBA00022771"/>
    </source>
</evidence>
<gene>
    <name evidence="8" type="primary">Os12g0278800_1</name>
    <name evidence="8" type="ORF">g.69703</name>
</gene>
<keyword evidence="3 5" id="KW-0862">Zinc</keyword>
<evidence type="ECO:0000256" key="5">
    <source>
        <dbReference type="PROSITE-ProRule" id="PRU00723"/>
    </source>
</evidence>
<feature type="domain" description="C3H1-type" evidence="7">
    <location>
        <begin position="268"/>
        <end position="296"/>
    </location>
</feature>
<evidence type="ECO:0000256" key="3">
    <source>
        <dbReference type="ARBA" id="ARBA00022833"/>
    </source>
</evidence>
<evidence type="ECO:0000313" key="8">
    <source>
        <dbReference type="EMBL" id="JAT43059.1"/>
    </source>
</evidence>
<keyword evidence="2 5" id="KW-0863">Zinc-finger</keyword>
<dbReference type="PANTHER" id="PTHR12506">
    <property type="entry name" value="PROTEIN PHOSPHATASE RELATED"/>
    <property type="match status" value="1"/>
</dbReference>
<dbReference type="Gene3D" id="4.10.1000.10">
    <property type="entry name" value="Zinc finger, CCCH-type"/>
    <property type="match status" value="2"/>
</dbReference>
<dbReference type="InterPro" id="IPR041367">
    <property type="entry name" value="Znf-CCCH_4"/>
</dbReference>
<dbReference type="GO" id="GO:0008270">
    <property type="term" value="F:zinc ion binding"/>
    <property type="evidence" value="ECO:0007669"/>
    <property type="project" value="UniProtKB-KW"/>
</dbReference>
<feature type="transmembrane region" description="Helical" evidence="6">
    <location>
        <begin position="7"/>
        <end position="26"/>
    </location>
</feature>
<keyword evidence="6" id="KW-0812">Transmembrane</keyword>
<organism evidence="8">
    <name type="scientific">Anthurium amnicola</name>
    <dbReference type="NCBI Taxonomy" id="1678845"/>
    <lineage>
        <taxon>Eukaryota</taxon>
        <taxon>Viridiplantae</taxon>
        <taxon>Streptophyta</taxon>
        <taxon>Embryophyta</taxon>
        <taxon>Tracheophyta</taxon>
        <taxon>Spermatophyta</taxon>
        <taxon>Magnoliopsida</taxon>
        <taxon>Liliopsida</taxon>
        <taxon>Araceae</taxon>
        <taxon>Pothoideae</taxon>
        <taxon>Potheae</taxon>
        <taxon>Anthurium</taxon>
    </lineage>
</organism>
<dbReference type="Gene3D" id="2.30.30.1190">
    <property type="match status" value="1"/>
</dbReference>
<feature type="non-terminal residue" evidence="8">
    <location>
        <position position="1"/>
    </location>
</feature>
<dbReference type="GO" id="GO:0003729">
    <property type="term" value="F:mRNA binding"/>
    <property type="evidence" value="ECO:0007669"/>
    <property type="project" value="TreeGrafter"/>
</dbReference>
<keyword evidence="6" id="KW-0472">Membrane</keyword>
<dbReference type="Pfam" id="PF00642">
    <property type="entry name" value="zf-CCCH"/>
    <property type="match status" value="3"/>
</dbReference>
<proteinExistence type="predicted"/>
<dbReference type="AlphaFoldDB" id="A0A1D1XKY8"/>
<feature type="zinc finger region" description="C3H1-type" evidence="5">
    <location>
        <begin position="80"/>
        <end position="108"/>
    </location>
</feature>
<dbReference type="SMART" id="SM00356">
    <property type="entry name" value="ZnF_C3H1"/>
    <property type="match status" value="4"/>
</dbReference>
<dbReference type="PANTHER" id="PTHR12506:SF20">
    <property type="entry name" value="ZINC FINGER CCCH DOMAIN-CONTAINING PROTEIN 67"/>
    <property type="match status" value="1"/>
</dbReference>
<reference evidence="8" key="1">
    <citation type="submission" date="2015-07" db="EMBL/GenBank/DDBJ databases">
        <title>Transcriptome Assembly of Anthurium amnicola.</title>
        <authorList>
            <person name="Suzuki J."/>
        </authorList>
    </citation>
    <scope>NUCLEOTIDE SEQUENCE</scope>
</reference>
<dbReference type="PROSITE" id="PS50103">
    <property type="entry name" value="ZF_C3H1"/>
    <property type="match status" value="4"/>
</dbReference>
<feature type="transmembrane region" description="Helical" evidence="6">
    <location>
        <begin position="32"/>
        <end position="56"/>
    </location>
</feature>
<keyword evidence="1 5" id="KW-0479">Metal-binding</keyword>
<dbReference type="InterPro" id="IPR000571">
    <property type="entry name" value="Znf_CCCH"/>
</dbReference>
<feature type="zinc finger region" description="C3H1-type" evidence="5">
    <location>
        <begin position="124"/>
        <end position="152"/>
    </location>
</feature>
<feature type="zinc finger region" description="C3H1-type" evidence="5">
    <location>
        <begin position="268"/>
        <end position="296"/>
    </location>
</feature>
<dbReference type="InterPro" id="IPR050974">
    <property type="entry name" value="Plant_ZF_CCCH"/>
</dbReference>
<feature type="domain" description="C3H1-type" evidence="7">
    <location>
        <begin position="314"/>
        <end position="342"/>
    </location>
</feature>
<dbReference type="InterPro" id="IPR036855">
    <property type="entry name" value="Znf_CCCH_sf"/>
</dbReference>
<name>A0A1D1XKY8_9ARAE</name>
<feature type="domain" description="C3H1-type" evidence="7">
    <location>
        <begin position="80"/>
        <end position="108"/>
    </location>
</feature>